<evidence type="ECO:0000259" key="1">
    <source>
        <dbReference type="Pfam" id="PF07510"/>
    </source>
</evidence>
<gene>
    <name evidence="2" type="ORF">BN11_1960027</name>
</gene>
<dbReference type="PANTHER" id="PTHR24094">
    <property type="entry name" value="SECRETED PROTEIN"/>
    <property type="match status" value="1"/>
</dbReference>
<dbReference type="Proteomes" id="UP000035763">
    <property type="component" value="Unassembled WGS sequence"/>
</dbReference>
<dbReference type="PANTHER" id="PTHR24094:SF15">
    <property type="entry name" value="AMP-DEPENDENT SYNTHETASE_LIGASE DOMAIN-CONTAINING PROTEIN-RELATED"/>
    <property type="match status" value="1"/>
</dbReference>
<evidence type="ECO:0000313" key="2">
    <source>
        <dbReference type="EMBL" id="CCH72779.1"/>
    </source>
</evidence>
<feature type="domain" description="GmrSD restriction endonucleases C-terminal" evidence="1">
    <location>
        <begin position="88"/>
        <end position="221"/>
    </location>
</feature>
<dbReference type="STRING" id="1193182.BN11_1960027"/>
<dbReference type="Pfam" id="PF07510">
    <property type="entry name" value="GmrSD_C"/>
    <property type="match status" value="1"/>
</dbReference>
<dbReference type="InterPro" id="IPR011089">
    <property type="entry name" value="GmrSD_C"/>
</dbReference>
<proteinExistence type="predicted"/>
<organism evidence="2 3">
    <name type="scientific">Nostocoides australiense Ben110</name>
    <dbReference type="NCBI Taxonomy" id="1193182"/>
    <lineage>
        <taxon>Bacteria</taxon>
        <taxon>Bacillati</taxon>
        <taxon>Actinomycetota</taxon>
        <taxon>Actinomycetes</taxon>
        <taxon>Micrococcales</taxon>
        <taxon>Intrasporangiaceae</taxon>
        <taxon>Nostocoides</taxon>
    </lineage>
</organism>
<dbReference type="AlphaFoldDB" id="W6K2X0"/>
<reference evidence="2 3" key="1">
    <citation type="journal article" date="2013" name="ISME J.">
        <title>A metabolic model for members of the genus Tetrasphaera involved in enhanced biological phosphorus removal.</title>
        <authorList>
            <person name="Kristiansen R."/>
            <person name="Nguyen H.T.T."/>
            <person name="Saunders A.M."/>
            <person name="Nielsen J.L."/>
            <person name="Wimmer R."/>
            <person name="Le V.Q."/>
            <person name="McIlroy S.J."/>
            <person name="Petrovski S."/>
            <person name="Seviour R.J."/>
            <person name="Calteau A."/>
            <person name="Nielsen K.L."/>
            <person name="Nielsen P.H."/>
        </authorList>
    </citation>
    <scope>NUCLEOTIDE SEQUENCE [LARGE SCALE GENOMIC DNA]</scope>
    <source>
        <strain evidence="2 3">Ben110</strain>
    </source>
</reference>
<evidence type="ECO:0000313" key="3">
    <source>
        <dbReference type="Proteomes" id="UP000035763"/>
    </source>
</evidence>
<dbReference type="EMBL" id="CAJA01000108">
    <property type="protein sequence ID" value="CCH72779.1"/>
    <property type="molecule type" value="Genomic_DNA"/>
</dbReference>
<dbReference type="OrthoDB" id="5196645at2"/>
<keyword evidence="3" id="KW-1185">Reference proteome</keyword>
<protein>
    <recommendedName>
        <fullName evidence="1">GmrSD restriction endonucleases C-terminal domain-containing protein</fullName>
    </recommendedName>
</protein>
<dbReference type="RefSeq" id="WP_083433738.1">
    <property type="nucleotide sequence ID" value="NZ_HG764815.1"/>
</dbReference>
<sequence length="227" mass="24899">MKSRLLLALCAILLVLTGQGYSSGLELPSSWPWDQTHVDEHDATLTVVRQRSTVPGYDRSCKAGHACVFGPAWTDDVDVRDGRNGCDQRSDVLRESLEQVQLKPGTNGCIVARGILHDPYTDQTVTYERSGNTEVVGDHVIPLAAAWDLGAAQWSPRKRQNFANDPRNLIITTSGANLSKGDKTPGEWMPEHGRCRYAQAYLEVARAYGVALTRADHRALTAAIGRC</sequence>
<accession>W6K2X0</accession>
<name>W6K2X0_9MICO</name>
<comment type="caution">
    <text evidence="2">The sequence shown here is derived from an EMBL/GenBank/DDBJ whole genome shotgun (WGS) entry which is preliminary data.</text>
</comment>